<dbReference type="RefSeq" id="WP_130539247.1">
    <property type="nucleotide sequence ID" value="NZ_CP042431.1"/>
</dbReference>
<dbReference type="AlphaFoldDB" id="A0A4Q7N287"/>
<evidence type="ECO:0000313" key="3">
    <source>
        <dbReference type="EMBL" id="RZS74814.1"/>
    </source>
</evidence>
<dbReference type="PANTHER" id="PTHR33886:SF8">
    <property type="entry name" value="UNSATURATED RHAMNOGALACTURONAN HYDROLASE (EUROFUNG)"/>
    <property type="match status" value="1"/>
</dbReference>
<sequence>MKRIALFCLALCCLSGAVMAQPKPSNAETESILRKVADNIIRSTSFKFVNGKTGETFTSTKGKDTSINVKAESKFNKWQYVNGVLAVGMVRMSEVLNDKTYSDYPRRNFNFIFDNLDYFKKQYDAGTTSVEYRPVFRMGSLDDCGSMAAGLIDVYAFDKRPDFLTYLNRVGHHIIDVQSKFPDGTLARNGPRKMTLWADDLYMSVPYLARMGKLTGDKKYFDFAIQQVKLYNKYIYDSTTGLYFHTFYNDENMNGVAHWGRCNGWVALAQVELLNNLPANHPERAELIRLLQRQILGYSRYQDLNGMWHQLIDKPDSYAEASVTAMFVYAAAKAVNEGWINKRFISIAQNGWEALAKKVTADGEVEDICIGTSVEEDIRYYYTRPKETNDTHGLGAFLMAGAEMVRAKDKLVDIGKRR</sequence>
<proteinExistence type="predicted"/>
<organism evidence="3 4">
    <name type="scientific">Pseudobacter ginsenosidimutans</name>
    <dbReference type="NCBI Taxonomy" id="661488"/>
    <lineage>
        <taxon>Bacteria</taxon>
        <taxon>Pseudomonadati</taxon>
        <taxon>Bacteroidota</taxon>
        <taxon>Chitinophagia</taxon>
        <taxon>Chitinophagales</taxon>
        <taxon>Chitinophagaceae</taxon>
        <taxon>Pseudobacter</taxon>
    </lineage>
</organism>
<gene>
    <name evidence="3" type="ORF">EV199_0665</name>
</gene>
<feature type="chain" id="PRO_5020815675" evidence="2">
    <location>
        <begin position="21"/>
        <end position="418"/>
    </location>
</feature>
<accession>A0A4Q7N287</accession>
<comment type="caution">
    <text evidence="3">The sequence shown here is derived from an EMBL/GenBank/DDBJ whole genome shotgun (WGS) entry which is preliminary data.</text>
</comment>
<dbReference type="InterPro" id="IPR010905">
    <property type="entry name" value="Glyco_hydro_88"/>
</dbReference>
<dbReference type="OrthoDB" id="9807186at2"/>
<keyword evidence="2" id="KW-0732">Signal</keyword>
<dbReference type="InterPro" id="IPR052043">
    <property type="entry name" value="PolySaccharide_Degr_Enz"/>
</dbReference>
<evidence type="ECO:0000256" key="2">
    <source>
        <dbReference type="SAM" id="SignalP"/>
    </source>
</evidence>
<dbReference type="PANTHER" id="PTHR33886">
    <property type="entry name" value="UNSATURATED RHAMNOGALACTURONAN HYDROLASE (EUROFUNG)"/>
    <property type="match status" value="1"/>
</dbReference>
<keyword evidence="4" id="KW-1185">Reference proteome</keyword>
<dbReference type="Gene3D" id="1.50.10.10">
    <property type="match status" value="1"/>
</dbReference>
<protein>
    <submittedName>
        <fullName evidence="3">Rhamnogalacturonyl hydrolase YesR</fullName>
    </submittedName>
</protein>
<evidence type="ECO:0000313" key="4">
    <source>
        <dbReference type="Proteomes" id="UP000293874"/>
    </source>
</evidence>
<dbReference type="GO" id="GO:0016787">
    <property type="term" value="F:hydrolase activity"/>
    <property type="evidence" value="ECO:0007669"/>
    <property type="project" value="UniProtKB-KW"/>
</dbReference>
<evidence type="ECO:0000256" key="1">
    <source>
        <dbReference type="ARBA" id="ARBA00022801"/>
    </source>
</evidence>
<feature type="signal peptide" evidence="2">
    <location>
        <begin position="1"/>
        <end position="20"/>
    </location>
</feature>
<keyword evidence="1 3" id="KW-0378">Hydrolase</keyword>
<reference evidence="3 4" key="1">
    <citation type="submission" date="2019-02" db="EMBL/GenBank/DDBJ databases">
        <title>Genomic Encyclopedia of Type Strains, Phase IV (KMG-IV): sequencing the most valuable type-strain genomes for metagenomic binning, comparative biology and taxonomic classification.</title>
        <authorList>
            <person name="Goeker M."/>
        </authorList>
    </citation>
    <scope>NUCLEOTIDE SEQUENCE [LARGE SCALE GENOMIC DNA]</scope>
    <source>
        <strain evidence="3 4">DSM 18116</strain>
    </source>
</reference>
<dbReference type="SUPFAM" id="SSF48208">
    <property type="entry name" value="Six-hairpin glycosidases"/>
    <property type="match status" value="1"/>
</dbReference>
<dbReference type="EMBL" id="SGXA01000001">
    <property type="protein sequence ID" value="RZS74814.1"/>
    <property type="molecule type" value="Genomic_DNA"/>
</dbReference>
<dbReference type="GO" id="GO:0005975">
    <property type="term" value="P:carbohydrate metabolic process"/>
    <property type="evidence" value="ECO:0007669"/>
    <property type="project" value="InterPro"/>
</dbReference>
<name>A0A4Q7N287_9BACT</name>
<dbReference type="InterPro" id="IPR012341">
    <property type="entry name" value="6hp_glycosidase-like_sf"/>
</dbReference>
<dbReference type="InterPro" id="IPR008928">
    <property type="entry name" value="6-hairpin_glycosidase_sf"/>
</dbReference>
<dbReference type="Proteomes" id="UP000293874">
    <property type="component" value="Unassembled WGS sequence"/>
</dbReference>
<dbReference type="Pfam" id="PF07470">
    <property type="entry name" value="Glyco_hydro_88"/>
    <property type="match status" value="1"/>
</dbReference>